<evidence type="ECO:0000256" key="5">
    <source>
        <dbReference type="ARBA" id="ARBA00022750"/>
    </source>
</evidence>
<keyword evidence="5 9" id="KW-0064">Aspartyl protease</keyword>
<keyword evidence="2 9" id="KW-1003">Cell membrane</keyword>
<dbReference type="EMBL" id="DVIT01000030">
    <property type="protein sequence ID" value="HIS47547.1"/>
    <property type="molecule type" value="Genomic_DNA"/>
</dbReference>
<feature type="transmembrane region" description="Helical" evidence="9">
    <location>
        <begin position="129"/>
        <end position="151"/>
    </location>
</feature>
<dbReference type="NCBIfam" id="TIGR00077">
    <property type="entry name" value="lspA"/>
    <property type="match status" value="1"/>
</dbReference>
<feature type="active site" evidence="9">
    <location>
        <position position="119"/>
    </location>
</feature>
<dbReference type="GO" id="GO:0004190">
    <property type="term" value="F:aspartic-type endopeptidase activity"/>
    <property type="evidence" value="ECO:0007669"/>
    <property type="project" value="UniProtKB-UniRule"/>
</dbReference>
<keyword evidence="6 9" id="KW-0378">Hydrolase</keyword>
<evidence type="ECO:0000256" key="7">
    <source>
        <dbReference type="ARBA" id="ARBA00022989"/>
    </source>
</evidence>
<dbReference type="PRINTS" id="PR00781">
    <property type="entry name" value="LIPOSIGPTASE"/>
</dbReference>
<evidence type="ECO:0000256" key="1">
    <source>
        <dbReference type="ARBA" id="ARBA00006139"/>
    </source>
</evidence>
<evidence type="ECO:0000313" key="12">
    <source>
        <dbReference type="EMBL" id="HIS47547.1"/>
    </source>
</evidence>
<feature type="transmembrane region" description="Helical" evidence="9">
    <location>
        <begin position="64"/>
        <end position="82"/>
    </location>
</feature>
<accession>A0A9D1JQT7</accession>
<evidence type="ECO:0000256" key="3">
    <source>
        <dbReference type="ARBA" id="ARBA00022670"/>
    </source>
</evidence>
<comment type="catalytic activity">
    <reaction evidence="9">
        <text>Release of signal peptides from bacterial membrane prolipoproteins. Hydrolyzes -Xaa-Yaa-Zaa-|-(S,diacylglyceryl)Cys-, in which Xaa is hydrophobic (preferably Leu), and Yaa (Ala or Ser) and Zaa (Gly or Ala) have small, neutral side chains.</text>
        <dbReference type="EC" id="3.4.23.36"/>
    </reaction>
</comment>
<comment type="caution">
    <text evidence="9">Lacks conserved residue(s) required for the propagation of feature annotation.</text>
</comment>
<dbReference type="PANTHER" id="PTHR33695:SF1">
    <property type="entry name" value="LIPOPROTEIN SIGNAL PEPTIDASE"/>
    <property type="match status" value="1"/>
</dbReference>
<evidence type="ECO:0000256" key="11">
    <source>
        <dbReference type="SAM" id="MobiDB-lite"/>
    </source>
</evidence>
<evidence type="ECO:0000313" key="13">
    <source>
        <dbReference type="Proteomes" id="UP000823927"/>
    </source>
</evidence>
<keyword evidence="4 9" id="KW-0812">Transmembrane</keyword>
<feature type="active site" evidence="9">
    <location>
        <position position="135"/>
    </location>
</feature>
<organism evidence="12 13">
    <name type="scientific">Candidatus Scybalocola faecigallinarum</name>
    <dbReference type="NCBI Taxonomy" id="2840941"/>
    <lineage>
        <taxon>Bacteria</taxon>
        <taxon>Bacillati</taxon>
        <taxon>Bacillota</taxon>
        <taxon>Clostridia</taxon>
        <taxon>Lachnospirales</taxon>
        <taxon>Lachnospiraceae</taxon>
        <taxon>Lachnospiraceae incertae sedis</taxon>
        <taxon>Candidatus Scybalocola (ex Gilroy et al. 2021)</taxon>
    </lineage>
</organism>
<dbReference type="PANTHER" id="PTHR33695">
    <property type="entry name" value="LIPOPROTEIN SIGNAL PEPTIDASE"/>
    <property type="match status" value="1"/>
</dbReference>
<keyword evidence="8 9" id="KW-0472">Membrane</keyword>
<comment type="function">
    <text evidence="9">This protein specifically catalyzes the removal of signal peptides from prolipoproteins.</text>
</comment>
<gene>
    <name evidence="9 12" type="primary">lspA</name>
    <name evidence="12" type="ORF">IAB46_08355</name>
</gene>
<dbReference type="GO" id="GO:0005886">
    <property type="term" value="C:plasma membrane"/>
    <property type="evidence" value="ECO:0007669"/>
    <property type="project" value="UniProtKB-SubCell"/>
</dbReference>
<evidence type="ECO:0000256" key="10">
    <source>
        <dbReference type="RuleBase" id="RU004181"/>
    </source>
</evidence>
<keyword evidence="3 9" id="KW-0645">Protease</keyword>
<proteinExistence type="inferred from homology"/>
<comment type="similarity">
    <text evidence="1 9 10">Belongs to the peptidase A8 family.</text>
</comment>
<dbReference type="AlphaFoldDB" id="A0A9D1JQT7"/>
<evidence type="ECO:0000256" key="9">
    <source>
        <dbReference type="HAMAP-Rule" id="MF_00161"/>
    </source>
</evidence>
<reference evidence="12" key="2">
    <citation type="journal article" date="2021" name="PeerJ">
        <title>Extensive microbial diversity within the chicken gut microbiome revealed by metagenomics and culture.</title>
        <authorList>
            <person name="Gilroy R."/>
            <person name="Ravi A."/>
            <person name="Getino M."/>
            <person name="Pursley I."/>
            <person name="Horton D.L."/>
            <person name="Alikhan N.F."/>
            <person name="Baker D."/>
            <person name="Gharbi K."/>
            <person name="Hall N."/>
            <person name="Watson M."/>
            <person name="Adriaenssens E.M."/>
            <person name="Foster-Nyarko E."/>
            <person name="Jarju S."/>
            <person name="Secka A."/>
            <person name="Antonio M."/>
            <person name="Oren A."/>
            <person name="Chaudhuri R.R."/>
            <person name="La Ragione R."/>
            <person name="Hildebrand F."/>
            <person name="Pallen M.J."/>
        </authorList>
    </citation>
    <scope>NUCLEOTIDE SEQUENCE</scope>
    <source>
        <strain evidence="12">CHK178-757</strain>
    </source>
</reference>
<reference evidence="12" key="1">
    <citation type="submission" date="2020-10" db="EMBL/GenBank/DDBJ databases">
        <authorList>
            <person name="Gilroy R."/>
        </authorList>
    </citation>
    <scope>NUCLEOTIDE SEQUENCE</scope>
    <source>
        <strain evidence="12">CHK178-757</strain>
    </source>
</reference>
<feature type="transmembrane region" description="Helical" evidence="9">
    <location>
        <begin position="91"/>
        <end position="109"/>
    </location>
</feature>
<dbReference type="Proteomes" id="UP000823927">
    <property type="component" value="Unassembled WGS sequence"/>
</dbReference>
<evidence type="ECO:0000256" key="6">
    <source>
        <dbReference type="ARBA" id="ARBA00022801"/>
    </source>
</evidence>
<comment type="pathway">
    <text evidence="9">Protein modification; lipoprotein biosynthesis (signal peptide cleavage).</text>
</comment>
<evidence type="ECO:0000256" key="8">
    <source>
        <dbReference type="ARBA" id="ARBA00023136"/>
    </source>
</evidence>
<evidence type="ECO:0000256" key="2">
    <source>
        <dbReference type="ARBA" id="ARBA00022475"/>
    </source>
</evidence>
<dbReference type="Pfam" id="PF01252">
    <property type="entry name" value="Peptidase_A8"/>
    <property type="match status" value="1"/>
</dbReference>
<dbReference type="InterPro" id="IPR001872">
    <property type="entry name" value="Peptidase_A8"/>
</dbReference>
<comment type="caution">
    <text evidence="12">The sequence shown here is derived from an EMBL/GenBank/DDBJ whole genome shotgun (WGS) entry which is preliminary data.</text>
</comment>
<dbReference type="EC" id="3.4.23.36" evidence="9"/>
<keyword evidence="7 9" id="KW-1133">Transmembrane helix</keyword>
<evidence type="ECO:0000256" key="4">
    <source>
        <dbReference type="ARBA" id="ARBA00022692"/>
    </source>
</evidence>
<protein>
    <recommendedName>
        <fullName evidence="9">Lipoprotein signal peptidase</fullName>
        <ecNumber evidence="9">3.4.23.36</ecNumber>
    </recommendedName>
    <alternativeName>
        <fullName evidence="9">Prolipoprotein signal peptidase</fullName>
    </alternativeName>
    <alternativeName>
        <fullName evidence="9">Signal peptidase II</fullName>
        <shortName evidence="9">SPase II</shortName>
    </alternativeName>
</protein>
<dbReference type="GO" id="GO:0006508">
    <property type="term" value="P:proteolysis"/>
    <property type="evidence" value="ECO:0007669"/>
    <property type="project" value="UniProtKB-KW"/>
</dbReference>
<name>A0A9D1JQT7_9FIRM</name>
<dbReference type="HAMAP" id="MF_00161">
    <property type="entry name" value="LspA"/>
    <property type="match status" value="1"/>
</dbReference>
<sequence length="189" mass="21696">MKLKKYGIPVITVILLCALDQLTKHLAVLYLKDSDPLVLWDGVFELQYVENRGAAFGIFQGHQTAFFILTVAVAALLVWFYIKIPSQRQYFLLKIPVVVCFTGAIGNFIDRVSQGYVVDFFYFKLIDFPVFNVADIYITCSAVFFVILFLFKYKEDDFTFLSRRKETDNGAPAHETPEESEDERSSDNN</sequence>
<comment type="subcellular location">
    <subcellularLocation>
        <location evidence="9">Cell membrane</location>
        <topology evidence="9">Multi-pass membrane protein</topology>
    </subcellularLocation>
</comment>
<feature type="region of interest" description="Disordered" evidence="11">
    <location>
        <begin position="167"/>
        <end position="189"/>
    </location>
</feature>